<accession>A0A8H7TFI6</accession>
<organism evidence="1 2">
    <name type="scientific">Cadophora malorum</name>
    <dbReference type="NCBI Taxonomy" id="108018"/>
    <lineage>
        <taxon>Eukaryota</taxon>
        <taxon>Fungi</taxon>
        <taxon>Dikarya</taxon>
        <taxon>Ascomycota</taxon>
        <taxon>Pezizomycotina</taxon>
        <taxon>Leotiomycetes</taxon>
        <taxon>Helotiales</taxon>
        <taxon>Ploettnerulaceae</taxon>
        <taxon>Cadophora</taxon>
    </lineage>
</organism>
<comment type="caution">
    <text evidence="1">The sequence shown here is derived from an EMBL/GenBank/DDBJ whole genome shotgun (WGS) entry which is preliminary data.</text>
</comment>
<reference evidence="1" key="1">
    <citation type="submission" date="2021-02" db="EMBL/GenBank/DDBJ databases">
        <title>Genome sequence Cadophora malorum strain M34.</title>
        <authorList>
            <person name="Stefanovic E."/>
            <person name="Vu D."/>
            <person name="Scully C."/>
            <person name="Dijksterhuis J."/>
            <person name="Roader J."/>
            <person name="Houbraken J."/>
        </authorList>
    </citation>
    <scope>NUCLEOTIDE SEQUENCE</scope>
    <source>
        <strain evidence="1">M34</strain>
    </source>
</reference>
<dbReference type="Proteomes" id="UP000664132">
    <property type="component" value="Unassembled WGS sequence"/>
</dbReference>
<proteinExistence type="predicted"/>
<dbReference type="EMBL" id="JAFJYH010000132">
    <property type="protein sequence ID" value="KAG4418277.1"/>
    <property type="molecule type" value="Genomic_DNA"/>
</dbReference>
<name>A0A8H7TFI6_9HELO</name>
<gene>
    <name evidence="1" type="ORF">IFR04_008553</name>
</gene>
<protein>
    <submittedName>
        <fullName evidence="1">Uncharacterized protein</fullName>
    </submittedName>
</protein>
<keyword evidence="2" id="KW-1185">Reference proteome</keyword>
<evidence type="ECO:0000313" key="2">
    <source>
        <dbReference type="Proteomes" id="UP000664132"/>
    </source>
</evidence>
<sequence>MARENPISSETTQTRYLTVEREREIASILAFLAADTDDNLRGMGVCVEEYGIGKGITICIASNKGSLPEITSRFIELAKTLEHAARRGLVICPTPGIILLISISTGNSRLEDLEAVFRQIVALDFP</sequence>
<dbReference type="AlphaFoldDB" id="A0A8H7TFI6"/>
<evidence type="ECO:0000313" key="1">
    <source>
        <dbReference type="EMBL" id="KAG4418277.1"/>
    </source>
</evidence>
<dbReference type="OrthoDB" id="4851849at2759"/>